<sequence length="162" mass="18417">MYHLSLKQNLSPVDSLEKIVLRANASDPESVHYLSLALQAISGQFPKKNYAKQPLAGFKLRKNQLIGVQVTLRGHKMMSFIKNLVFIVLPKFVDFNGVQTKKYDREGNLHFGLTQFLLWPQCEVSYEVFRKPSGFNISIISKGDIKKKKLISSYLGLPTTED</sequence>
<name>A0A4D6C4V0_9CHLO</name>
<dbReference type="GeneID" id="40513439"/>
<dbReference type="GO" id="GO:0006412">
    <property type="term" value="P:translation"/>
    <property type="evidence" value="ECO:0007669"/>
    <property type="project" value="InterPro"/>
</dbReference>
<dbReference type="Pfam" id="PF00673">
    <property type="entry name" value="Ribosomal_L5_C"/>
    <property type="match status" value="1"/>
</dbReference>
<evidence type="ECO:0000256" key="4">
    <source>
        <dbReference type="RuleBase" id="RU003930"/>
    </source>
</evidence>
<organism evidence="6">
    <name type="scientific">Chloropicon mariensis</name>
    <dbReference type="NCBI Taxonomy" id="1606511"/>
    <lineage>
        <taxon>Eukaryota</taxon>
        <taxon>Viridiplantae</taxon>
        <taxon>Chlorophyta</taxon>
        <taxon>Chloropicophyceae</taxon>
        <taxon>Chloropicales</taxon>
        <taxon>Chloropicaceae</taxon>
        <taxon>Chloropicon</taxon>
    </lineage>
</organism>
<keyword evidence="6" id="KW-0496">Mitochondrion</keyword>
<keyword evidence="2 4" id="KW-0689">Ribosomal protein</keyword>
<dbReference type="GO" id="GO:0003735">
    <property type="term" value="F:structural constituent of ribosome"/>
    <property type="evidence" value="ECO:0007669"/>
    <property type="project" value="InterPro"/>
</dbReference>
<dbReference type="GO" id="GO:0005840">
    <property type="term" value="C:ribosome"/>
    <property type="evidence" value="ECO:0007669"/>
    <property type="project" value="UniProtKB-KW"/>
</dbReference>
<keyword evidence="3 4" id="KW-0687">Ribonucleoprotein</keyword>
<evidence type="ECO:0000256" key="1">
    <source>
        <dbReference type="ARBA" id="ARBA00008553"/>
    </source>
</evidence>
<dbReference type="EMBL" id="MK086005">
    <property type="protein sequence ID" value="QBX98711.1"/>
    <property type="molecule type" value="Genomic_DNA"/>
</dbReference>
<dbReference type="PIRSF" id="PIRSF002161">
    <property type="entry name" value="Ribosomal_L5"/>
    <property type="match status" value="1"/>
</dbReference>
<proteinExistence type="inferred from homology"/>
<dbReference type="InterPro" id="IPR022803">
    <property type="entry name" value="Ribosomal_uL5_dom_sf"/>
</dbReference>
<comment type="similarity">
    <text evidence="1 4">Belongs to the universal ribosomal protein uL5 family.</text>
</comment>
<evidence type="ECO:0000259" key="5">
    <source>
        <dbReference type="Pfam" id="PF00673"/>
    </source>
</evidence>
<feature type="domain" description="Large ribosomal subunit protein uL5 C-terminal" evidence="5">
    <location>
        <begin position="66"/>
        <end position="156"/>
    </location>
</feature>
<dbReference type="InterPro" id="IPR002132">
    <property type="entry name" value="Ribosomal_uL5"/>
</dbReference>
<gene>
    <name evidence="6" type="primary">rpl5</name>
</gene>
<protein>
    <submittedName>
        <fullName evidence="6">Ribosomal protein L5</fullName>
    </submittedName>
</protein>
<dbReference type="GO" id="GO:1990904">
    <property type="term" value="C:ribonucleoprotein complex"/>
    <property type="evidence" value="ECO:0007669"/>
    <property type="project" value="UniProtKB-KW"/>
</dbReference>
<dbReference type="SUPFAM" id="SSF55282">
    <property type="entry name" value="RL5-like"/>
    <property type="match status" value="1"/>
</dbReference>
<dbReference type="InterPro" id="IPR031309">
    <property type="entry name" value="Ribosomal_uL5_C"/>
</dbReference>
<evidence type="ECO:0000313" key="6">
    <source>
        <dbReference type="EMBL" id="QBX98711.1"/>
    </source>
</evidence>
<dbReference type="Gene3D" id="3.30.1440.10">
    <property type="match status" value="1"/>
</dbReference>
<reference evidence="6" key="1">
    <citation type="journal article" date="2019" name="Genome Biol. Evol.">
        <title>Tracing the Evolution of the Plastome and Mitogenome in the Chloropicophyceae Uncovered Convergent tRNA Gene Losses and a Variant Plastid Genetic Code.</title>
        <authorList>
            <person name="Turmel M."/>
            <person name="Dos Santos A.L."/>
            <person name="Otis C."/>
            <person name="Sergerie R."/>
            <person name="Lemieux C."/>
        </authorList>
    </citation>
    <scope>NUCLEOTIDE SEQUENCE</scope>
</reference>
<evidence type="ECO:0000256" key="3">
    <source>
        <dbReference type="ARBA" id="ARBA00023274"/>
    </source>
</evidence>
<dbReference type="RefSeq" id="YP_009647066.1">
    <property type="nucleotide sequence ID" value="NC_042600.1"/>
</dbReference>
<dbReference type="PANTHER" id="PTHR11994">
    <property type="entry name" value="60S RIBOSOMAL PROTEIN L11-RELATED"/>
    <property type="match status" value="1"/>
</dbReference>
<evidence type="ECO:0000256" key="2">
    <source>
        <dbReference type="ARBA" id="ARBA00022980"/>
    </source>
</evidence>
<geneLocation type="mitochondrion" evidence="6"/>
<dbReference type="AlphaFoldDB" id="A0A4D6C4V0"/>
<accession>A0A4D6C4V0</accession>